<protein>
    <submittedName>
        <fullName evidence="2">Uncharacterized protein</fullName>
    </submittedName>
</protein>
<accession>A0ABW3C8S2</accession>
<organism evidence="2 3">
    <name type="scientific">Actinomadura adrarensis</name>
    <dbReference type="NCBI Taxonomy" id="1819600"/>
    <lineage>
        <taxon>Bacteria</taxon>
        <taxon>Bacillati</taxon>
        <taxon>Actinomycetota</taxon>
        <taxon>Actinomycetes</taxon>
        <taxon>Streptosporangiales</taxon>
        <taxon>Thermomonosporaceae</taxon>
        <taxon>Actinomadura</taxon>
    </lineage>
</organism>
<dbReference type="EMBL" id="JBHTIR010000161">
    <property type="protein sequence ID" value="MFD0850859.1"/>
    <property type="molecule type" value="Genomic_DNA"/>
</dbReference>
<feature type="region of interest" description="Disordered" evidence="1">
    <location>
        <begin position="1"/>
        <end position="68"/>
    </location>
</feature>
<sequence length="68" mass="7183">MRHPGTDRATVQTLAPTSPALTSAVKDRAARLPGLPPDHIVISAHGHGPLLHSAKLTRQPAGPTPRER</sequence>
<feature type="compositionally biased region" description="Polar residues" evidence="1">
    <location>
        <begin position="9"/>
        <end position="21"/>
    </location>
</feature>
<keyword evidence="3" id="KW-1185">Reference proteome</keyword>
<evidence type="ECO:0000256" key="1">
    <source>
        <dbReference type="SAM" id="MobiDB-lite"/>
    </source>
</evidence>
<evidence type="ECO:0000313" key="2">
    <source>
        <dbReference type="EMBL" id="MFD0850859.1"/>
    </source>
</evidence>
<dbReference type="Proteomes" id="UP001597083">
    <property type="component" value="Unassembled WGS sequence"/>
</dbReference>
<gene>
    <name evidence="2" type="ORF">ACFQ07_01315</name>
</gene>
<name>A0ABW3C8S2_9ACTN</name>
<reference evidence="3" key="1">
    <citation type="journal article" date="2019" name="Int. J. Syst. Evol. Microbiol.">
        <title>The Global Catalogue of Microorganisms (GCM) 10K type strain sequencing project: providing services to taxonomists for standard genome sequencing and annotation.</title>
        <authorList>
            <consortium name="The Broad Institute Genomics Platform"/>
            <consortium name="The Broad Institute Genome Sequencing Center for Infectious Disease"/>
            <person name="Wu L."/>
            <person name="Ma J."/>
        </authorList>
    </citation>
    <scope>NUCLEOTIDE SEQUENCE [LARGE SCALE GENOMIC DNA]</scope>
    <source>
        <strain evidence="3">JCM 31696</strain>
    </source>
</reference>
<proteinExistence type="predicted"/>
<evidence type="ECO:0000313" key="3">
    <source>
        <dbReference type="Proteomes" id="UP001597083"/>
    </source>
</evidence>
<comment type="caution">
    <text evidence="2">The sequence shown here is derived from an EMBL/GenBank/DDBJ whole genome shotgun (WGS) entry which is preliminary data.</text>
</comment>